<proteinExistence type="inferred from homology"/>
<keyword evidence="3 9" id="KW-0698">rRNA processing</keyword>
<gene>
    <name evidence="9 13" type="primary">rnc</name>
    <name evidence="13" type="ORF">NG895_16045</name>
</gene>
<feature type="domain" description="RNase III" evidence="12">
    <location>
        <begin position="14"/>
        <end position="138"/>
    </location>
</feature>
<dbReference type="EC" id="3.1.26.3" evidence="9"/>
<dbReference type="Proteomes" id="UP001155241">
    <property type="component" value="Unassembled WGS sequence"/>
</dbReference>
<evidence type="ECO:0000256" key="10">
    <source>
        <dbReference type="SAM" id="MobiDB-lite"/>
    </source>
</evidence>
<dbReference type="NCBIfam" id="TIGR02191">
    <property type="entry name" value="RNaseIII"/>
    <property type="match status" value="1"/>
</dbReference>
<dbReference type="Pfam" id="PF14622">
    <property type="entry name" value="Ribonucleas_3_3"/>
    <property type="match status" value="1"/>
</dbReference>
<evidence type="ECO:0000256" key="8">
    <source>
        <dbReference type="ARBA" id="ARBA00022884"/>
    </source>
</evidence>
<comment type="caution">
    <text evidence="13">The sequence shown here is derived from an EMBL/GenBank/DDBJ whole genome shotgun (WGS) entry which is preliminary data.</text>
</comment>
<dbReference type="GO" id="GO:0008033">
    <property type="term" value="P:tRNA processing"/>
    <property type="evidence" value="ECO:0007669"/>
    <property type="project" value="UniProtKB-KW"/>
</dbReference>
<dbReference type="GO" id="GO:0019843">
    <property type="term" value="F:rRNA binding"/>
    <property type="evidence" value="ECO:0007669"/>
    <property type="project" value="UniProtKB-KW"/>
</dbReference>
<dbReference type="SMART" id="SM00535">
    <property type="entry name" value="RIBOc"/>
    <property type="match status" value="1"/>
</dbReference>
<dbReference type="Gene3D" id="3.30.160.20">
    <property type="match status" value="1"/>
</dbReference>
<feature type="compositionally biased region" description="Acidic residues" evidence="10">
    <location>
        <begin position="238"/>
        <end position="251"/>
    </location>
</feature>
<comment type="catalytic activity">
    <reaction evidence="1 9">
        <text>Endonucleolytic cleavage to 5'-phosphomonoester.</text>
        <dbReference type="EC" id="3.1.26.3"/>
    </reaction>
</comment>
<dbReference type="EMBL" id="JAMXLR010000055">
    <property type="protein sequence ID" value="MCO6045422.1"/>
    <property type="molecule type" value="Genomic_DNA"/>
</dbReference>
<keyword evidence="5 9" id="KW-0540">Nuclease</keyword>
<dbReference type="PROSITE" id="PS00517">
    <property type="entry name" value="RNASE_3_1"/>
    <property type="match status" value="1"/>
</dbReference>
<keyword evidence="9" id="KW-0699">rRNA-binding</keyword>
<feature type="binding site" evidence="9">
    <location>
        <position position="52"/>
    </location>
    <ligand>
        <name>Mg(2+)</name>
        <dbReference type="ChEBI" id="CHEBI:18420"/>
    </ligand>
</feature>
<sequence length="251" mass="27676">MSTVNASDEVQPRYDACEARLGYTFVNRQFLESALTHASGAENRLASNERMEFLGDAILGAVVCERLYRDFPEHLEGELTRLKSIVVSRQTCAKVSTAMGLEEFLILGKGMTTHPEVPSSVLAAVFEALVAAIFLDGGQEAAKEFVERCMEPEIDLAEAGEMGRNYKSQLQQLAQREHGVTPNYRLLDEKGPDHCKCFQIAAEIGPQRFAPAWGKSKKESEQRAAANAIYGLRGDNAPYEDEAPLDDDGEE</sequence>
<evidence type="ECO:0000256" key="1">
    <source>
        <dbReference type="ARBA" id="ARBA00000109"/>
    </source>
</evidence>
<dbReference type="GO" id="GO:0003725">
    <property type="term" value="F:double-stranded RNA binding"/>
    <property type="evidence" value="ECO:0007669"/>
    <property type="project" value="TreeGrafter"/>
</dbReference>
<keyword evidence="4 9" id="KW-0507">mRNA processing</keyword>
<evidence type="ECO:0000256" key="4">
    <source>
        <dbReference type="ARBA" id="ARBA00022664"/>
    </source>
</evidence>
<dbReference type="InterPro" id="IPR000999">
    <property type="entry name" value="RNase_III_dom"/>
</dbReference>
<evidence type="ECO:0000259" key="12">
    <source>
        <dbReference type="PROSITE" id="PS50142"/>
    </source>
</evidence>
<dbReference type="SUPFAM" id="SSF54768">
    <property type="entry name" value="dsRNA-binding domain-like"/>
    <property type="match status" value="1"/>
</dbReference>
<dbReference type="SUPFAM" id="SSF69065">
    <property type="entry name" value="RNase III domain-like"/>
    <property type="match status" value="1"/>
</dbReference>
<evidence type="ECO:0000256" key="2">
    <source>
        <dbReference type="ARBA" id="ARBA00010183"/>
    </source>
</evidence>
<comment type="function">
    <text evidence="9">Digests double-stranded RNA. Involved in the processing of primary rRNA transcript to yield the immediate precursors to the large and small rRNAs (23S and 16S). Processes some mRNAs, and tRNAs when they are encoded in the rRNA operon. Processes pre-crRNA and tracrRNA of type II CRISPR loci if present in the organism.</text>
</comment>
<dbReference type="Gene3D" id="1.10.1520.10">
    <property type="entry name" value="Ribonuclease III domain"/>
    <property type="match status" value="1"/>
</dbReference>
<evidence type="ECO:0000256" key="7">
    <source>
        <dbReference type="ARBA" id="ARBA00022801"/>
    </source>
</evidence>
<dbReference type="GO" id="GO:0010468">
    <property type="term" value="P:regulation of gene expression"/>
    <property type="evidence" value="ECO:0007669"/>
    <property type="project" value="TreeGrafter"/>
</dbReference>
<feature type="domain" description="DRBM" evidence="11">
    <location>
        <begin position="165"/>
        <end position="234"/>
    </location>
</feature>
<dbReference type="GO" id="GO:0006397">
    <property type="term" value="P:mRNA processing"/>
    <property type="evidence" value="ECO:0007669"/>
    <property type="project" value="UniProtKB-UniRule"/>
</dbReference>
<feature type="region of interest" description="Disordered" evidence="10">
    <location>
        <begin position="213"/>
        <end position="251"/>
    </location>
</feature>
<organism evidence="13 14">
    <name type="scientific">Aeoliella straminimaris</name>
    <dbReference type="NCBI Taxonomy" id="2954799"/>
    <lineage>
        <taxon>Bacteria</taxon>
        <taxon>Pseudomonadati</taxon>
        <taxon>Planctomycetota</taxon>
        <taxon>Planctomycetia</taxon>
        <taxon>Pirellulales</taxon>
        <taxon>Lacipirellulaceae</taxon>
        <taxon>Aeoliella</taxon>
    </lineage>
</organism>
<keyword evidence="9" id="KW-0460">Magnesium</keyword>
<evidence type="ECO:0000256" key="5">
    <source>
        <dbReference type="ARBA" id="ARBA00022722"/>
    </source>
</evidence>
<name>A0A9X2FAJ1_9BACT</name>
<dbReference type="RefSeq" id="WP_252853536.1">
    <property type="nucleotide sequence ID" value="NZ_JAMXLR010000055.1"/>
</dbReference>
<comment type="cofactor">
    <cofactor evidence="9">
        <name>Mg(2+)</name>
        <dbReference type="ChEBI" id="CHEBI:18420"/>
    </cofactor>
</comment>
<feature type="binding site" evidence="9">
    <location>
        <position position="127"/>
    </location>
    <ligand>
        <name>Mg(2+)</name>
        <dbReference type="ChEBI" id="CHEBI:18420"/>
    </ligand>
</feature>
<dbReference type="InterPro" id="IPR036389">
    <property type="entry name" value="RNase_III_sf"/>
</dbReference>
<comment type="caution">
    <text evidence="9">Lacks conserved residue(s) required for the propagation of feature annotation.</text>
</comment>
<dbReference type="Pfam" id="PF00035">
    <property type="entry name" value="dsrm"/>
    <property type="match status" value="1"/>
</dbReference>
<dbReference type="PANTHER" id="PTHR11207:SF0">
    <property type="entry name" value="RIBONUCLEASE 3"/>
    <property type="match status" value="1"/>
</dbReference>
<dbReference type="HAMAP" id="MF_00104">
    <property type="entry name" value="RNase_III"/>
    <property type="match status" value="1"/>
</dbReference>
<accession>A0A9X2FAJ1</accession>
<dbReference type="PROSITE" id="PS50142">
    <property type="entry name" value="RNASE_3_2"/>
    <property type="match status" value="1"/>
</dbReference>
<keyword evidence="14" id="KW-1185">Reference proteome</keyword>
<keyword evidence="8 9" id="KW-0694">RNA-binding</keyword>
<dbReference type="CDD" id="cd10845">
    <property type="entry name" value="DSRM_RNAse_III_family"/>
    <property type="match status" value="1"/>
</dbReference>
<evidence type="ECO:0000256" key="6">
    <source>
        <dbReference type="ARBA" id="ARBA00022759"/>
    </source>
</evidence>
<evidence type="ECO:0000313" key="13">
    <source>
        <dbReference type="EMBL" id="MCO6045422.1"/>
    </source>
</evidence>
<comment type="similarity">
    <text evidence="2">Belongs to the ribonuclease III family.</text>
</comment>
<keyword evidence="6 9" id="KW-0255">Endonuclease</keyword>
<dbReference type="CDD" id="cd00593">
    <property type="entry name" value="RIBOc"/>
    <property type="match status" value="1"/>
</dbReference>
<keyword evidence="9" id="KW-0819">tRNA processing</keyword>
<dbReference type="GO" id="GO:0005737">
    <property type="term" value="C:cytoplasm"/>
    <property type="evidence" value="ECO:0007669"/>
    <property type="project" value="UniProtKB-SubCell"/>
</dbReference>
<evidence type="ECO:0000256" key="3">
    <source>
        <dbReference type="ARBA" id="ARBA00022552"/>
    </source>
</evidence>
<comment type="subunit">
    <text evidence="9">Homodimer.</text>
</comment>
<dbReference type="InterPro" id="IPR011907">
    <property type="entry name" value="RNase_III"/>
</dbReference>
<evidence type="ECO:0000256" key="9">
    <source>
        <dbReference type="HAMAP-Rule" id="MF_00104"/>
    </source>
</evidence>
<dbReference type="FunFam" id="1.10.1520.10:FF:000001">
    <property type="entry name" value="Ribonuclease 3"/>
    <property type="match status" value="1"/>
</dbReference>
<dbReference type="InterPro" id="IPR014720">
    <property type="entry name" value="dsRBD_dom"/>
</dbReference>
<keyword evidence="9" id="KW-0963">Cytoplasm</keyword>
<dbReference type="SMART" id="SM00358">
    <property type="entry name" value="DSRM"/>
    <property type="match status" value="1"/>
</dbReference>
<comment type="subcellular location">
    <subcellularLocation>
        <location evidence="9">Cytoplasm</location>
    </subcellularLocation>
</comment>
<keyword evidence="9" id="KW-0479">Metal-binding</keyword>
<evidence type="ECO:0000259" key="11">
    <source>
        <dbReference type="PROSITE" id="PS50137"/>
    </source>
</evidence>
<dbReference type="GO" id="GO:0006364">
    <property type="term" value="P:rRNA processing"/>
    <property type="evidence" value="ECO:0007669"/>
    <property type="project" value="UniProtKB-UniRule"/>
</dbReference>
<protein>
    <recommendedName>
        <fullName evidence="9">Ribonuclease 3</fullName>
        <ecNumber evidence="9">3.1.26.3</ecNumber>
    </recommendedName>
    <alternativeName>
        <fullName evidence="9">Ribonuclease III</fullName>
        <shortName evidence="9">RNase III</shortName>
    </alternativeName>
</protein>
<keyword evidence="7 9" id="KW-0378">Hydrolase</keyword>
<evidence type="ECO:0000313" key="14">
    <source>
        <dbReference type="Proteomes" id="UP001155241"/>
    </source>
</evidence>
<reference evidence="13" key="1">
    <citation type="submission" date="2022-06" db="EMBL/GenBank/DDBJ databases">
        <title>Aeoliella straminimaris, a novel planctomycete from sediments.</title>
        <authorList>
            <person name="Vitorino I.R."/>
            <person name="Lage O.M."/>
        </authorList>
    </citation>
    <scope>NUCLEOTIDE SEQUENCE</scope>
    <source>
        <strain evidence="13">ICT_H6.2</strain>
    </source>
</reference>
<dbReference type="PROSITE" id="PS50137">
    <property type="entry name" value="DS_RBD"/>
    <property type="match status" value="1"/>
</dbReference>
<feature type="active site" evidence="9">
    <location>
        <position position="127"/>
    </location>
</feature>
<dbReference type="PANTHER" id="PTHR11207">
    <property type="entry name" value="RIBONUCLEASE III"/>
    <property type="match status" value="1"/>
</dbReference>
<dbReference type="GO" id="GO:0004525">
    <property type="term" value="F:ribonuclease III activity"/>
    <property type="evidence" value="ECO:0007669"/>
    <property type="project" value="UniProtKB-UniRule"/>
</dbReference>
<feature type="active site" evidence="9">
    <location>
        <position position="56"/>
    </location>
</feature>
<dbReference type="GO" id="GO:0046872">
    <property type="term" value="F:metal ion binding"/>
    <property type="evidence" value="ECO:0007669"/>
    <property type="project" value="UniProtKB-KW"/>
</dbReference>
<dbReference type="AlphaFoldDB" id="A0A9X2FAJ1"/>